<keyword evidence="3 6" id="KW-0067">ATP-binding</keyword>
<dbReference type="Gene3D" id="3.30.420.130">
    <property type="entry name" value="Dinitrogenase iron-molybdenum cofactor biosynthesis domain"/>
    <property type="match status" value="1"/>
</dbReference>
<dbReference type="EMBL" id="AP023368">
    <property type="protein sequence ID" value="BCK01381.1"/>
    <property type="molecule type" value="Genomic_DNA"/>
</dbReference>
<dbReference type="PANTHER" id="PTHR42961:SF2">
    <property type="entry name" value="IRON-SULFUR PROTEIN NUBPL"/>
    <property type="match status" value="1"/>
</dbReference>
<comment type="similarity">
    <text evidence="6">Belongs to the Mrp/NBP35 ATP-binding proteins family.</text>
</comment>
<dbReference type="InterPro" id="IPR027417">
    <property type="entry name" value="P-loop_NTPase"/>
</dbReference>
<comment type="function">
    <text evidence="6">Binds and transfers iron-sulfur (Fe-S) clusters to target apoproteins. Can hydrolyze ATP.</text>
</comment>
<dbReference type="GO" id="GO:0140663">
    <property type="term" value="F:ATP-dependent FeS chaperone activity"/>
    <property type="evidence" value="ECO:0007669"/>
    <property type="project" value="InterPro"/>
</dbReference>
<dbReference type="Proteomes" id="UP000515703">
    <property type="component" value="Chromosome"/>
</dbReference>
<dbReference type="PANTHER" id="PTHR42961">
    <property type="entry name" value="IRON-SULFUR PROTEIN NUBPL"/>
    <property type="match status" value="1"/>
</dbReference>
<evidence type="ECO:0000256" key="5">
    <source>
        <dbReference type="ARBA" id="ARBA00023014"/>
    </source>
</evidence>
<feature type="domain" description="Dinitrogenase iron-molybdenum cofactor biosynthesis" evidence="7">
    <location>
        <begin position="306"/>
        <end position="391"/>
    </location>
</feature>
<evidence type="ECO:0000259" key="7">
    <source>
        <dbReference type="Pfam" id="PF02579"/>
    </source>
</evidence>
<protein>
    <recommendedName>
        <fullName evidence="6">Iron-sulfur cluster carrier protein</fullName>
    </recommendedName>
</protein>
<dbReference type="SUPFAM" id="SSF53146">
    <property type="entry name" value="Nitrogenase accessory factor-like"/>
    <property type="match status" value="1"/>
</dbReference>
<dbReference type="GO" id="GO:0046872">
    <property type="term" value="F:metal ion binding"/>
    <property type="evidence" value="ECO:0007669"/>
    <property type="project" value="UniProtKB-KW"/>
</dbReference>
<keyword evidence="9" id="KW-1185">Reference proteome</keyword>
<dbReference type="GO" id="GO:0016226">
    <property type="term" value="P:iron-sulfur cluster assembly"/>
    <property type="evidence" value="ECO:0007669"/>
    <property type="project" value="InterPro"/>
</dbReference>
<dbReference type="CDD" id="cd02037">
    <property type="entry name" value="Mrp_NBP35"/>
    <property type="match status" value="1"/>
</dbReference>
<dbReference type="GO" id="GO:0051539">
    <property type="term" value="F:4 iron, 4 sulfur cluster binding"/>
    <property type="evidence" value="ECO:0007669"/>
    <property type="project" value="TreeGrafter"/>
</dbReference>
<dbReference type="GO" id="GO:0016887">
    <property type="term" value="F:ATP hydrolysis activity"/>
    <property type="evidence" value="ECO:0007669"/>
    <property type="project" value="UniProtKB-UniRule"/>
</dbReference>
<dbReference type="SUPFAM" id="SSF52540">
    <property type="entry name" value="P-loop containing nucleoside triphosphate hydrolases"/>
    <property type="match status" value="1"/>
</dbReference>
<dbReference type="GO" id="GO:0005524">
    <property type="term" value="F:ATP binding"/>
    <property type="evidence" value="ECO:0007669"/>
    <property type="project" value="UniProtKB-UniRule"/>
</dbReference>
<keyword evidence="6" id="KW-0378">Hydrolase</keyword>
<dbReference type="FunFam" id="3.40.50.300:FF:001119">
    <property type="entry name" value="Iron-sulfur cluster carrier protein"/>
    <property type="match status" value="1"/>
</dbReference>
<evidence type="ECO:0000256" key="1">
    <source>
        <dbReference type="ARBA" id="ARBA00022723"/>
    </source>
</evidence>
<accession>A0A7M3S9W3</accession>
<keyword evidence="1 6" id="KW-0479">Metal-binding</keyword>
<dbReference type="Pfam" id="PF10609">
    <property type="entry name" value="ParA"/>
    <property type="match status" value="1"/>
</dbReference>
<keyword evidence="4 6" id="KW-0408">Iron</keyword>
<dbReference type="KEGG" id="acht:bsdcttw_44210"/>
<dbReference type="Gene3D" id="3.40.50.300">
    <property type="entry name" value="P-loop containing nucleotide triphosphate hydrolases"/>
    <property type="match status" value="1"/>
</dbReference>
<proteinExistence type="inferred from homology"/>
<evidence type="ECO:0000256" key="6">
    <source>
        <dbReference type="HAMAP-Rule" id="MF_02040"/>
    </source>
</evidence>
<dbReference type="Pfam" id="PF02579">
    <property type="entry name" value="Nitro_FeMo-Co"/>
    <property type="match status" value="1"/>
</dbReference>
<dbReference type="InterPro" id="IPR044304">
    <property type="entry name" value="NUBPL-like"/>
</dbReference>
<name>A0A7M3S9W3_9FIRM</name>
<keyword evidence="2 6" id="KW-0547">Nucleotide-binding</keyword>
<evidence type="ECO:0000313" key="9">
    <source>
        <dbReference type="Proteomes" id="UP000515703"/>
    </source>
</evidence>
<dbReference type="InterPro" id="IPR003731">
    <property type="entry name" value="Di-Nase_FeMo-co_biosynth"/>
</dbReference>
<reference evidence="8 9" key="2">
    <citation type="submission" date="2020-08" db="EMBL/GenBank/DDBJ databases">
        <authorList>
            <person name="Ueki A."/>
            <person name="Tonouchi A."/>
        </authorList>
    </citation>
    <scope>NUCLEOTIDE SEQUENCE [LARGE SCALE GENOMIC DNA]</scope>
    <source>
        <strain evidence="8 9">CTTW</strain>
    </source>
</reference>
<comment type="subunit">
    <text evidence="6">Homodimer.</text>
</comment>
<sequence>MSETYETQSSCGDSCSSCQATCSSRKQEKEDFREPLNPYSKVKKVIGIVSGKGGVGKSFLTSYLSVLINREGYHTAILDADITGPSIPKAFGIHEKAKGNELGIFPAVSKSGIKIMSVNLLLETEDTPVIWRGPVIAGTVKQFWSDVLWDDVDYMFVDMPPGTGDVPLTVFQSLPVDGVIIVTSPQELVSMIVAKAVNMAEAMNVPILGIVENYSYLECGNCGEKISVFGTSHVEETAEKYKLPVLGRIPITPAIAEAVDAENIEGLNGPWLTEAVDALKSLLGEERQEKEDNGFCRIAVPTDGNNNVFAHFGKAAEFTLYEFQENELVGKTILDSKGEGHGATIEMMKREKINVVICGGIGMEAMEGLMNSGILVVPGAAGDADVSVAAYLDGGLNESSKATCGCQGGNSEHNEGACNCK</sequence>
<dbReference type="HAMAP" id="MF_02040">
    <property type="entry name" value="Mrp_NBP35"/>
    <property type="match status" value="1"/>
</dbReference>
<evidence type="ECO:0000256" key="4">
    <source>
        <dbReference type="ARBA" id="ARBA00023004"/>
    </source>
</evidence>
<evidence type="ECO:0000313" key="8">
    <source>
        <dbReference type="EMBL" id="BCK01381.1"/>
    </source>
</evidence>
<dbReference type="InterPro" id="IPR033756">
    <property type="entry name" value="YlxH/NBP35"/>
</dbReference>
<keyword evidence="5 6" id="KW-0411">Iron-sulfur</keyword>
<reference evidence="8 9" key="1">
    <citation type="submission" date="2020-08" db="EMBL/GenBank/DDBJ databases">
        <title>Draft genome sequencing of an Anaerocolumna strain isolated from anoxic soil subjected to BSD treatment.</title>
        <authorList>
            <person name="Uek A."/>
            <person name="Tonouchi A."/>
        </authorList>
    </citation>
    <scope>NUCLEOTIDE SEQUENCE [LARGE SCALE GENOMIC DNA]</scope>
    <source>
        <strain evidence="8 9">CTTW</strain>
    </source>
</reference>
<evidence type="ECO:0000256" key="2">
    <source>
        <dbReference type="ARBA" id="ARBA00022741"/>
    </source>
</evidence>
<dbReference type="InterPro" id="IPR036105">
    <property type="entry name" value="DiNase_FeMo-co_biosyn_sf"/>
</dbReference>
<feature type="binding site" evidence="6">
    <location>
        <begin position="51"/>
        <end position="58"/>
    </location>
    <ligand>
        <name>ATP</name>
        <dbReference type="ChEBI" id="CHEBI:30616"/>
    </ligand>
</feature>
<evidence type="ECO:0000256" key="3">
    <source>
        <dbReference type="ARBA" id="ARBA00022840"/>
    </source>
</evidence>
<organism evidence="8 9">
    <name type="scientific">Anaerocolumna chitinilytica</name>
    <dbReference type="NCBI Taxonomy" id="1727145"/>
    <lineage>
        <taxon>Bacteria</taxon>
        <taxon>Bacillati</taxon>
        <taxon>Bacillota</taxon>
        <taxon>Clostridia</taxon>
        <taxon>Lachnospirales</taxon>
        <taxon>Lachnospiraceae</taxon>
        <taxon>Anaerocolumna</taxon>
    </lineage>
</organism>
<gene>
    <name evidence="8" type="ORF">bsdcttw_44210</name>
</gene>
<dbReference type="AlphaFoldDB" id="A0A7M3S9W3"/>
<dbReference type="InterPro" id="IPR019591">
    <property type="entry name" value="Mrp/NBP35_ATP-bd"/>
</dbReference>